<proteinExistence type="predicted"/>
<accession>A0ABP3VNF8</accession>
<sequence>MSSLSLSSFCQQMQLDLKRIAGIAPEDYSDLSGELFVNNVDAHEEDEPAKAFFKLFAVDKFVEPDA</sequence>
<organism evidence="1 2">
    <name type="scientific">Psychroflexus lacisalsi</name>
    <dbReference type="NCBI Taxonomy" id="503928"/>
    <lineage>
        <taxon>Bacteria</taxon>
        <taxon>Pseudomonadati</taxon>
        <taxon>Bacteroidota</taxon>
        <taxon>Flavobacteriia</taxon>
        <taxon>Flavobacteriales</taxon>
        <taxon>Flavobacteriaceae</taxon>
        <taxon>Psychroflexus</taxon>
    </lineage>
</organism>
<dbReference type="EMBL" id="BAAAGG010000022">
    <property type="protein sequence ID" value="GAA0763269.1"/>
    <property type="molecule type" value="Genomic_DNA"/>
</dbReference>
<comment type="caution">
    <text evidence="1">The sequence shown here is derived from an EMBL/GenBank/DDBJ whole genome shotgun (WGS) entry which is preliminary data.</text>
</comment>
<dbReference type="Proteomes" id="UP001500185">
    <property type="component" value="Unassembled WGS sequence"/>
</dbReference>
<evidence type="ECO:0000313" key="1">
    <source>
        <dbReference type="EMBL" id="GAA0763269.1"/>
    </source>
</evidence>
<reference evidence="2" key="1">
    <citation type="journal article" date="2019" name="Int. J. Syst. Evol. Microbiol.">
        <title>The Global Catalogue of Microorganisms (GCM) 10K type strain sequencing project: providing services to taxonomists for standard genome sequencing and annotation.</title>
        <authorList>
            <consortium name="The Broad Institute Genomics Platform"/>
            <consortium name="The Broad Institute Genome Sequencing Center for Infectious Disease"/>
            <person name="Wu L."/>
            <person name="Ma J."/>
        </authorList>
    </citation>
    <scope>NUCLEOTIDE SEQUENCE [LARGE SCALE GENOMIC DNA]</scope>
    <source>
        <strain evidence="2">JCM 16231</strain>
    </source>
</reference>
<name>A0ABP3VNF8_9FLAO</name>
<keyword evidence="2" id="KW-1185">Reference proteome</keyword>
<gene>
    <name evidence="1" type="ORF">GCM10009433_24500</name>
</gene>
<evidence type="ECO:0000313" key="2">
    <source>
        <dbReference type="Proteomes" id="UP001500185"/>
    </source>
</evidence>
<protein>
    <submittedName>
        <fullName evidence="1">Uncharacterized protein</fullName>
    </submittedName>
</protein>